<proteinExistence type="predicted"/>
<gene>
    <name evidence="1" type="ORF">QQF64_022188</name>
</gene>
<dbReference type="Proteomes" id="UP001558613">
    <property type="component" value="Unassembled WGS sequence"/>
</dbReference>
<sequence>MKVKRSAKCVGKSLMFLTVTNVLAPLASDFSQSLESKDIFFSIATDASNKGNVKTFPISVRFWTREQGIQNRVLDSFEQAAESADAVTDTLLNKLKEHKLSIHNISAYSADNAAVNYGRKHSIYQNLKKINSKILPANCSAHIIHNAVKRASNALQTDVETFVIKSFNHFSCSAKRVSTLKEMFEFADMEYHTLLRHVPTRWLSLLPAIDRLVNTWPAVRSYFLSLGEEECPRVLWDALRGNEHGEEDECSELEVTLFFLQNTLKMFTGAVLSLESDSLTSVEVYALMNGLQTKLQQRKKDAFFGAKVDRALLSSVNLRVDKLKREFTSFYDTAEQYLEKWFSEISPKMGTCSTSSVSIYRKSKKSATRN</sequence>
<dbReference type="InterPro" id="IPR012337">
    <property type="entry name" value="RNaseH-like_sf"/>
</dbReference>
<protein>
    <submittedName>
        <fullName evidence="1">Uncharacterized protein</fullName>
    </submittedName>
</protein>
<organism evidence="1 2">
    <name type="scientific">Cirrhinus molitorella</name>
    <name type="common">mud carp</name>
    <dbReference type="NCBI Taxonomy" id="172907"/>
    <lineage>
        <taxon>Eukaryota</taxon>
        <taxon>Metazoa</taxon>
        <taxon>Chordata</taxon>
        <taxon>Craniata</taxon>
        <taxon>Vertebrata</taxon>
        <taxon>Euteleostomi</taxon>
        <taxon>Actinopterygii</taxon>
        <taxon>Neopterygii</taxon>
        <taxon>Teleostei</taxon>
        <taxon>Ostariophysi</taxon>
        <taxon>Cypriniformes</taxon>
        <taxon>Cyprinidae</taxon>
        <taxon>Labeoninae</taxon>
        <taxon>Labeonini</taxon>
        <taxon>Cirrhinus</taxon>
    </lineage>
</organism>
<dbReference type="PANTHER" id="PTHR37162">
    <property type="entry name" value="HAT FAMILY DIMERISATION DOMAINCONTAINING PROTEIN-RELATED"/>
    <property type="match status" value="1"/>
</dbReference>
<reference evidence="1 2" key="1">
    <citation type="submission" date="2023-09" db="EMBL/GenBank/DDBJ databases">
        <authorList>
            <person name="Wang M."/>
        </authorList>
    </citation>
    <scope>NUCLEOTIDE SEQUENCE [LARGE SCALE GENOMIC DNA]</scope>
    <source>
        <strain evidence="1">GT-2023</strain>
        <tissue evidence="1">Liver</tissue>
    </source>
</reference>
<evidence type="ECO:0000313" key="2">
    <source>
        <dbReference type="Proteomes" id="UP001558613"/>
    </source>
</evidence>
<accession>A0ABR3L7G4</accession>
<name>A0ABR3L7G4_9TELE</name>
<dbReference type="EMBL" id="JAYMGO010000024">
    <property type="protein sequence ID" value="KAL1248870.1"/>
    <property type="molecule type" value="Genomic_DNA"/>
</dbReference>
<keyword evidence="2" id="KW-1185">Reference proteome</keyword>
<evidence type="ECO:0000313" key="1">
    <source>
        <dbReference type="EMBL" id="KAL1248870.1"/>
    </source>
</evidence>
<comment type="caution">
    <text evidence="1">The sequence shown here is derived from an EMBL/GenBank/DDBJ whole genome shotgun (WGS) entry which is preliminary data.</text>
</comment>
<dbReference type="SUPFAM" id="SSF53098">
    <property type="entry name" value="Ribonuclease H-like"/>
    <property type="match status" value="1"/>
</dbReference>
<dbReference type="PANTHER" id="PTHR37162:SF1">
    <property type="entry name" value="BED-TYPE DOMAIN-CONTAINING PROTEIN"/>
    <property type="match status" value="1"/>
</dbReference>